<dbReference type="PANTHER" id="PTHR43716">
    <property type="entry name" value="D-2-HYDROXYGLUTARATE DEHYDROGENASE, MITOCHONDRIAL"/>
    <property type="match status" value="1"/>
</dbReference>
<feature type="domain" description="FMN hydroxy acid dehydrogenase" evidence="9">
    <location>
        <begin position="9"/>
        <end position="393"/>
    </location>
</feature>
<dbReference type="InterPro" id="IPR016171">
    <property type="entry name" value="Vanillyl_alc_oxidase_C-sub2"/>
</dbReference>
<dbReference type="Gene3D" id="3.30.465.10">
    <property type="match status" value="1"/>
</dbReference>
<sequence>MQRRYPPSHRWRQAQSIDELAGMASKRLPAFAWEYLNAGAEDERTLNDNRSAFQRWQWRPRTLVDLSEIDSSATLLGRQSAMPLAIAPTGYNGMLWRDADIALARAAQQHDIPFTLSTVSCNSLEEIAAAVPTGRLWFQLYPLRDKQATRDLIARARAANAEALVVTTDAVVLGRREWDSRSYLNPRRLNLRHTLDALCHPHWAAQALWPNGLPTLGNLLKYLPTGEHSAASAATYISQQMATDLTWEALDEIRQQWSGKLIVKGILNTEDALHCQRLGADAIVVTNHGGRQLDDSPASLDCLPAIVDAVGQQLEILLDSGIRRGSDIAKALALGANGVLSGRATLYGLAVGGEAGASHALTLLQQQLHNTLALLGRPRLSQLDRDCLAPPLHLSSHTSGYLTASAVDGRPAIVQSTSPTNDDTFLNLLCDGFGDSVLLGEAIPASCFSDWTGHAACRPLALVSPATTEEVAKLLRLCNDHHRPVVPQGGMTGLAGAAVPSADSIAVSLCRLTGVESVDRDAATMTVRAGTTLQTIQEAATQAGFRYPVDFGARGTCQIGGNIATNAGGHGVIRHGMTRDQVLGLEVVLADGRTIDLMNGMLKNNTGYDLKHCFIGSEGTLGIVTRAVLRLAPPQGESHTLLCGLPSYPAAVALLHRLRSAGLALEAFEVMWQDFYTMSCGWRDGQLPLPTSYPLYLLCEAEGDASHLEAALEAALETGEVEDAVLASSTTQARGLWAIREATGEFPVKLAPINFDISLPIPAIGDFVETAGKMLQQRWPGVRIVNFGHIGDSNLHLTVDGRSLTEDTPATRHAIESAVYQWVGKYRGSISAEHGIGLLKRDFLHHSVRPEALNVMHTLKQALDPHGILNPGKVLN</sequence>
<dbReference type="AlphaFoldDB" id="A0A7U9BXY8"/>
<dbReference type="InterPro" id="IPR016169">
    <property type="entry name" value="FAD-bd_PCMH_sub2"/>
</dbReference>
<dbReference type="Gene3D" id="3.30.70.2190">
    <property type="match status" value="1"/>
</dbReference>
<dbReference type="Proteomes" id="UP000005756">
    <property type="component" value="Unassembled WGS sequence"/>
</dbReference>
<dbReference type="GO" id="GO:0071949">
    <property type="term" value="F:FAD binding"/>
    <property type="evidence" value="ECO:0007669"/>
    <property type="project" value="InterPro"/>
</dbReference>
<accession>A0A7U9BXY8</accession>
<name>A0A7U9BXY8_9GAMM</name>
<dbReference type="InterPro" id="IPR006094">
    <property type="entry name" value="Oxid_FAD_bind_N"/>
</dbReference>
<dbReference type="GO" id="GO:0010181">
    <property type="term" value="F:FMN binding"/>
    <property type="evidence" value="ECO:0007669"/>
    <property type="project" value="InterPro"/>
</dbReference>
<organism evidence="11 12">
    <name type="scientific">Vreelandella boliviensis LC1</name>
    <dbReference type="NCBI Taxonomy" id="1072583"/>
    <lineage>
        <taxon>Bacteria</taxon>
        <taxon>Pseudomonadati</taxon>
        <taxon>Pseudomonadota</taxon>
        <taxon>Gammaproteobacteria</taxon>
        <taxon>Oceanospirillales</taxon>
        <taxon>Halomonadaceae</taxon>
        <taxon>Vreelandella</taxon>
    </lineage>
</organism>
<dbReference type="FunFam" id="1.10.45.10:FF:000001">
    <property type="entry name" value="D-lactate dehydrogenase mitochondrial"/>
    <property type="match status" value="1"/>
</dbReference>
<dbReference type="FunFam" id="3.20.20.70:FF:000029">
    <property type="entry name" value="L-lactate dehydrogenase"/>
    <property type="match status" value="1"/>
</dbReference>
<dbReference type="InterPro" id="IPR016164">
    <property type="entry name" value="FAD-linked_Oxase-like_C"/>
</dbReference>
<evidence type="ECO:0000256" key="1">
    <source>
        <dbReference type="ARBA" id="ARBA00001917"/>
    </source>
</evidence>
<evidence type="ECO:0000256" key="2">
    <source>
        <dbReference type="ARBA" id="ARBA00001974"/>
    </source>
</evidence>
<dbReference type="Pfam" id="PF01565">
    <property type="entry name" value="FAD_binding_4"/>
    <property type="match status" value="1"/>
</dbReference>
<evidence type="ECO:0000259" key="10">
    <source>
        <dbReference type="PROSITE" id="PS51387"/>
    </source>
</evidence>
<comment type="cofactor">
    <cofactor evidence="2">
        <name>FAD</name>
        <dbReference type="ChEBI" id="CHEBI:57692"/>
    </cofactor>
</comment>
<dbReference type="InterPro" id="IPR012133">
    <property type="entry name" value="Alpha-hydoxy_acid_DH_FMN"/>
</dbReference>
<dbReference type="Gene3D" id="1.10.45.10">
    <property type="entry name" value="Vanillyl-alcohol Oxidase, Chain A, domain 4"/>
    <property type="match status" value="1"/>
</dbReference>
<evidence type="ECO:0000256" key="4">
    <source>
        <dbReference type="ARBA" id="ARBA00022630"/>
    </source>
</evidence>
<dbReference type="InterPro" id="IPR037396">
    <property type="entry name" value="FMN_HAD"/>
</dbReference>
<feature type="domain" description="FAD-binding PCMH-type" evidence="10">
    <location>
        <begin position="455"/>
        <end position="634"/>
    </location>
</feature>
<dbReference type="PANTHER" id="PTHR43716:SF1">
    <property type="entry name" value="D-2-HYDROXYGLUTARATE DEHYDROGENASE, MITOCHONDRIAL"/>
    <property type="match status" value="1"/>
</dbReference>
<evidence type="ECO:0000259" key="9">
    <source>
        <dbReference type="PROSITE" id="PS51349"/>
    </source>
</evidence>
<dbReference type="Pfam" id="PF02913">
    <property type="entry name" value="FAD-oxidase_C"/>
    <property type="match status" value="1"/>
</dbReference>
<dbReference type="SUPFAM" id="SSF51395">
    <property type="entry name" value="FMN-linked oxidoreductases"/>
    <property type="match status" value="1"/>
</dbReference>
<evidence type="ECO:0000313" key="11">
    <source>
        <dbReference type="EMBL" id="EHJ91189.1"/>
    </source>
</evidence>
<dbReference type="PROSITE" id="PS51387">
    <property type="entry name" value="FAD_PCMH"/>
    <property type="match status" value="1"/>
</dbReference>
<evidence type="ECO:0000256" key="6">
    <source>
        <dbReference type="ARBA" id="ARBA00022827"/>
    </source>
</evidence>
<dbReference type="InterPro" id="IPR016166">
    <property type="entry name" value="FAD-bd_PCMH"/>
</dbReference>
<dbReference type="GO" id="GO:0022904">
    <property type="term" value="P:respiratory electron transport chain"/>
    <property type="evidence" value="ECO:0007669"/>
    <property type="project" value="TreeGrafter"/>
</dbReference>
<protein>
    <recommendedName>
        <fullName evidence="13">FAD-binding oxidoreductase</fullName>
    </recommendedName>
</protein>
<dbReference type="SUPFAM" id="SSF55103">
    <property type="entry name" value="FAD-linked oxidases, C-terminal domain"/>
    <property type="match status" value="1"/>
</dbReference>
<dbReference type="RefSeq" id="WP_007114560.1">
    <property type="nucleotide sequence ID" value="NZ_JH393260.1"/>
</dbReference>
<dbReference type="GO" id="GO:0016614">
    <property type="term" value="F:oxidoreductase activity, acting on CH-OH group of donors"/>
    <property type="evidence" value="ECO:0007669"/>
    <property type="project" value="UniProtKB-ARBA"/>
</dbReference>
<gene>
    <name evidence="11" type="ORF">KUC_3632</name>
</gene>
<comment type="similarity">
    <text evidence="3">Belongs to the FAD-binding oxidoreductase/transferase type 4 family.</text>
</comment>
<dbReference type="Gene3D" id="3.30.70.2740">
    <property type="match status" value="1"/>
</dbReference>
<dbReference type="InterPro" id="IPR036318">
    <property type="entry name" value="FAD-bd_PCMH-like_sf"/>
</dbReference>
<dbReference type="InterPro" id="IPR051264">
    <property type="entry name" value="FAD-oxidored/transferase_4"/>
</dbReference>
<dbReference type="InterPro" id="IPR000262">
    <property type="entry name" value="FMN-dep_DH"/>
</dbReference>
<comment type="similarity">
    <text evidence="8">Belongs to the FMN-dependent alpha-hydroxy acid dehydrogenase family.</text>
</comment>
<dbReference type="CDD" id="cd02809">
    <property type="entry name" value="alpha_hydroxyacid_oxid_FMN"/>
    <property type="match status" value="1"/>
</dbReference>
<comment type="cofactor">
    <cofactor evidence="1">
        <name>FMN</name>
        <dbReference type="ChEBI" id="CHEBI:58210"/>
    </cofactor>
</comment>
<proteinExistence type="inferred from homology"/>
<keyword evidence="6" id="KW-0274">FAD</keyword>
<dbReference type="EMBL" id="JH393260">
    <property type="protein sequence ID" value="EHJ91189.1"/>
    <property type="molecule type" value="Genomic_DNA"/>
</dbReference>
<keyword evidence="7" id="KW-0560">Oxidoreductase</keyword>
<evidence type="ECO:0008006" key="13">
    <source>
        <dbReference type="Google" id="ProtNLM"/>
    </source>
</evidence>
<dbReference type="InterPro" id="IPR004113">
    <property type="entry name" value="FAD-bd_oxidored_4_C"/>
</dbReference>
<reference evidence="11 12" key="1">
    <citation type="submission" date="2011-10" db="EMBL/GenBank/DDBJ databases">
        <authorList>
            <person name="Quillaguamn J."/>
            <person name="Guzmn D."/>
            <person name="Balderrama-Subieta A."/>
            <person name="Cardona-Ortuo C."/>
            <person name="Guevara-Martnez M."/>
            <person name="Callisaya-Quispe N."/>
        </authorList>
    </citation>
    <scope>NUCLEOTIDE SEQUENCE [LARGE SCALE GENOMIC DNA]</scope>
    <source>
        <strain evidence="11 12">LC1</strain>
    </source>
</reference>
<evidence type="ECO:0000256" key="8">
    <source>
        <dbReference type="ARBA" id="ARBA00024042"/>
    </source>
</evidence>
<dbReference type="PROSITE" id="PS51349">
    <property type="entry name" value="FMN_HYDROXY_ACID_DH_2"/>
    <property type="match status" value="1"/>
</dbReference>
<evidence type="ECO:0000256" key="5">
    <source>
        <dbReference type="ARBA" id="ARBA00022643"/>
    </source>
</evidence>
<evidence type="ECO:0000256" key="3">
    <source>
        <dbReference type="ARBA" id="ARBA00008000"/>
    </source>
</evidence>
<keyword evidence="5" id="KW-0288">FMN</keyword>
<dbReference type="Pfam" id="PF01070">
    <property type="entry name" value="FMN_dh"/>
    <property type="match status" value="1"/>
</dbReference>
<dbReference type="SUPFAM" id="SSF56176">
    <property type="entry name" value="FAD-binding/transporter-associated domain-like"/>
    <property type="match status" value="1"/>
</dbReference>
<keyword evidence="4" id="KW-0285">Flavoprotein</keyword>
<evidence type="ECO:0000256" key="7">
    <source>
        <dbReference type="ARBA" id="ARBA00023002"/>
    </source>
</evidence>
<dbReference type="InterPro" id="IPR013785">
    <property type="entry name" value="Aldolase_TIM"/>
</dbReference>
<dbReference type="Gene3D" id="3.20.20.70">
    <property type="entry name" value="Aldolase class I"/>
    <property type="match status" value="1"/>
</dbReference>
<evidence type="ECO:0000313" key="12">
    <source>
        <dbReference type="Proteomes" id="UP000005756"/>
    </source>
</evidence>